<dbReference type="GO" id="GO:0016301">
    <property type="term" value="F:kinase activity"/>
    <property type="evidence" value="ECO:0007669"/>
    <property type="project" value="UniProtKB-KW"/>
</dbReference>
<feature type="transmembrane region" description="Helical" evidence="19">
    <location>
        <begin position="27"/>
        <end position="46"/>
    </location>
</feature>
<evidence type="ECO:0000256" key="11">
    <source>
        <dbReference type="ARBA" id="ARBA00023098"/>
    </source>
</evidence>
<dbReference type="GO" id="GO:0005886">
    <property type="term" value="C:plasma membrane"/>
    <property type="evidence" value="ECO:0007669"/>
    <property type="project" value="UniProtKB-SubCell"/>
</dbReference>
<dbReference type="InterPro" id="IPR036945">
    <property type="entry name" value="DAGK_sf"/>
</dbReference>
<dbReference type="Pfam" id="PF01219">
    <property type="entry name" value="DAGK_prokar"/>
    <property type="match status" value="1"/>
</dbReference>
<dbReference type="GO" id="GO:0046872">
    <property type="term" value="F:metal ion binding"/>
    <property type="evidence" value="ECO:0007669"/>
    <property type="project" value="UniProtKB-KW"/>
</dbReference>
<dbReference type="Proteomes" id="UP000683139">
    <property type="component" value="Unassembled WGS sequence"/>
</dbReference>
<evidence type="ECO:0000256" key="9">
    <source>
        <dbReference type="ARBA" id="ARBA00022840"/>
    </source>
</evidence>
<dbReference type="InterPro" id="IPR000829">
    <property type="entry name" value="DAGK"/>
</dbReference>
<dbReference type="AlphaFoldDB" id="A0A919YQX4"/>
<evidence type="ECO:0000256" key="13">
    <source>
        <dbReference type="ARBA" id="ARBA00023209"/>
    </source>
</evidence>
<keyword evidence="21" id="KW-1185">Reference proteome</keyword>
<evidence type="ECO:0000256" key="8">
    <source>
        <dbReference type="ARBA" id="ARBA00022777"/>
    </source>
</evidence>
<keyword evidence="3" id="KW-1003">Cell membrane</keyword>
<gene>
    <name evidence="20" type="primary">dgkA</name>
    <name evidence="20" type="ORF">J40TS1_09600</name>
</gene>
<comment type="cofactor">
    <cofactor evidence="18">
        <name>Mg(2+)</name>
        <dbReference type="ChEBI" id="CHEBI:18420"/>
    </cofactor>
    <text evidence="18">Mn(2+), Zn(2+), Cd(2+) and Co(2+) support activity to lesser extents.</text>
</comment>
<evidence type="ECO:0000256" key="15">
    <source>
        <dbReference type="PIRSR" id="PIRSR600829-1"/>
    </source>
</evidence>
<evidence type="ECO:0000256" key="7">
    <source>
        <dbReference type="ARBA" id="ARBA00022741"/>
    </source>
</evidence>
<feature type="active site" description="Proton acceptor" evidence="15">
    <location>
        <position position="63"/>
    </location>
</feature>
<feature type="binding site" evidence="17">
    <location>
        <position position="70"/>
    </location>
    <ligand>
        <name>ATP</name>
        <dbReference type="ChEBI" id="CHEBI:30616"/>
    </ligand>
</feature>
<dbReference type="GO" id="GO:0005524">
    <property type="term" value="F:ATP binding"/>
    <property type="evidence" value="ECO:0007669"/>
    <property type="project" value="UniProtKB-KW"/>
</dbReference>
<feature type="transmembrane region" description="Helical" evidence="19">
    <location>
        <begin position="90"/>
        <end position="111"/>
    </location>
</feature>
<evidence type="ECO:0000256" key="14">
    <source>
        <dbReference type="ARBA" id="ARBA00023264"/>
    </source>
</evidence>
<keyword evidence="7 17" id="KW-0547">Nucleotide-binding</keyword>
<evidence type="ECO:0000256" key="2">
    <source>
        <dbReference type="ARBA" id="ARBA00005967"/>
    </source>
</evidence>
<keyword evidence="6 19" id="KW-0812">Transmembrane</keyword>
<dbReference type="PANTHER" id="PTHR34299:SF1">
    <property type="entry name" value="DIACYLGLYCEROL KINASE"/>
    <property type="match status" value="1"/>
</dbReference>
<evidence type="ECO:0000256" key="10">
    <source>
        <dbReference type="ARBA" id="ARBA00022989"/>
    </source>
</evidence>
<accession>A0A919YQX4</accession>
<sequence length="119" mass="13075">MHKLLNSFKHAFSGIWYAVRTQRNMKIHVTVALLVILLGAIVSLTWLEWCLVILLICAVTGLELVNTAIESTIDRFSTEPHPLAKVAKDTAAGAVLVMSIGAAIIGIIIFAPKLIEWLR</sequence>
<feature type="binding site" evidence="16">
    <location>
        <position position="63"/>
    </location>
    <ligand>
        <name>substrate</name>
    </ligand>
</feature>
<reference evidence="20" key="1">
    <citation type="submission" date="2021-03" db="EMBL/GenBank/DDBJ databases">
        <title>Antimicrobial resistance genes in bacteria isolated from Japanese honey, and their potential for conferring macrolide and lincosamide resistance in the American foulbrood pathogen Paenibacillus larvae.</title>
        <authorList>
            <person name="Okamoto M."/>
            <person name="Kumagai M."/>
            <person name="Kanamori H."/>
            <person name="Takamatsu D."/>
        </authorList>
    </citation>
    <scope>NUCLEOTIDE SEQUENCE</scope>
    <source>
        <strain evidence="20">J40TS1</strain>
    </source>
</reference>
<dbReference type="RefSeq" id="WP_213513538.1">
    <property type="nucleotide sequence ID" value="NZ_BOSE01000001.1"/>
</dbReference>
<proteinExistence type="inferred from homology"/>
<keyword evidence="11" id="KW-0443">Lipid metabolism</keyword>
<feature type="binding site" evidence="17">
    <location>
        <begin position="88"/>
        <end position="89"/>
    </location>
    <ligand>
        <name>ATP</name>
        <dbReference type="ChEBI" id="CHEBI:30616"/>
    </ligand>
</feature>
<comment type="subcellular location">
    <subcellularLocation>
        <location evidence="1">Cell membrane</location>
        <topology evidence="1">Multi-pass membrane protein</topology>
    </subcellularLocation>
</comment>
<dbReference type="InterPro" id="IPR033717">
    <property type="entry name" value="UDPK"/>
</dbReference>
<evidence type="ECO:0000256" key="1">
    <source>
        <dbReference type="ARBA" id="ARBA00004651"/>
    </source>
</evidence>
<keyword evidence="12 19" id="KW-0472">Membrane</keyword>
<name>A0A919YQX4_9BACL</name>
<dbReference type="CDD" id="cd14265">
    <property type="entry name" value="UDPK_IM_like"/>
    <property type="match status" value="1"/>
</dbReference>
<keyword evidence="13" id="KW-0594">Phospholipid biosynthesis</keyword>
<dbReference type="EMBL" id="BOSE01000001">
    <property type="protein sequence ID" value="GIP15318.1"/>
    <property type="molecule type" value="Genomic_DNA"/>
</dbReference>
<keyword evidence="5" id="KW-0808">Transferase</keyword>
<comment type="similarity">
    <text evidence="2">Belongs to the bacterial diacylglycerol kinase family.</text>
</comment>
<evidence type="ECO:0000256" key="18">
    <source>
        <dbReference type="PIRSR" id="PIRSR600829-4"/>
    </source>
</evidence>
<dbReference type="GO" id="GO:0008654">
    <property type="term" value="P:phospholipid biosynthetic process"/>
    <property type="evidence" value="ECO:0007669"/>
    <property type="project" value="UniProtKB-KW"/>
</dbReference>
<keyword evidence="14" id="KW-1208">Phospholipid metabolism</keyword>
<keyword evidence="18" id="KW-0479">Metal-binding</keyword>
<evidence type="ECO:0000256" key="5">
    <source>
        <dbReference type="ARBA" id="ARBA00022679"/>
    </source>
</evidence>
<evidence type="ECO:0000256" key="6">
    <source>
        <dbReference type="ARBA" id="ARBA00022692"/>
    </source>
</evidence>
<comment type="caution">
    <text evidence="20">The sequence shown here is derived from an EMBL/GenBank/DDBJ whole genome shotgun (WGS) entry which is preliminary data.</text>
</comment>
<evidence type="ECO:0000256" key="16">
    <source>
        <dbReference type="PIRSR" id="PIRSR600829-2"/>
    </source>
</evidence>
<feature type="binding site" evidence="17">
    <location>
        <begin position="79"/>
        <end position="81"/>
    </location>
    <ligand>
        <name>ATP</name>
        <dbReference type="ChEBI" id="CHEBI:30616"/>
    </ligand>
</feature>
<dbReference type="Gene3D" id="1.10.287.3610">
    <property type="match status" value="1"/>
</dbReference>
<evidence type="ECO:0000256" key="4">
    <source>
        <dbReference type="ARBA" id="ARBA00022516"/>
    </source>
</evidence>
<evidence type="ECO:0000256" key="12">
    <source>
        <dbReference type="ARBA" id="ARBA00023136"/>
    </source>
</evidence>
<keyword evidence="9 17" id="KW-0067">ATP-binding</keyword>
<protein>
    <submittedName>
        <fullName evidence="20">Undecaprenol kinase</fullName>
    </submittedName>
</protein>
<evidence type="ECO:0000256" key="17">
    <source>
        <dbReference type="PIRSR" id="PIRSR600829-3"/>
    </source>
</evidence>
<evidence type="ECO:0000313" key="20">
    <source>
        <dbReference type="EMBL" id="GIP15318.1"/>
    </source>
</evidence>
<evidence type="ECO:0000256" key="19">
    <source>
        <dbReference type="SAM" id="Phobius"/>
    </source>
</evidence>
<keyword evidence="8 20" id="KW-0418">Kinase</keyword>
<dbReference type="PANTHER" id="PTHR34299">
    <property type="entry name" value="DIACYLGLYCEROL KINASE"/>
    <property type="match status" value="1"/>
</dbReference>
<evidence type="ECO:0000313" key="21">
    <source>
        <dbReference type="Proteomes" id="UP000683139"/>
    </source>
</evidence>
<keyword evidence="18" id="KW-0460">Magnesium</keyword>
<organism evidence="20 21">
    <name type="scientific">Paenibacillus montaniterrae</name>
    <dbReference type="NCBI Taxonomy" id="429341"/>
    <lineage>
        <taxon>Bacteria</taxon>
        <taxon>Bacillati</taxon>
        <taxon>Bacillota</taxon>
        <taxon>Bacilli</taxon>
        <taxon>Bacillales</taxon>
        <taxon>Paenibacillaceae</taxon>
        <taxon>Paenibacillus</taxon>
    </lineage>
</organism>
<keyword evidence="4" id="KW-0444">Lipid biosynthesis</keyword>
<keyword evidence="10 19" id="KW-1133">Transmembrane helix</keyword>
<evidence type="ECO:0000256" key="3">
    <source>
        <dbReference type="ARBA" id="ARBA00022475"/>
    </source>
</evidence>
<feature type="binding site" evidence="18">
    <location>
        <position position="70"/>
    </location>
    <ligand>
        <name>a divalent metal cation</name>
        <dbReference type="ChEBI" id="CHEBI:60240"/>
    </ligand>
</feature>